<dbReference type="OrthoDB" id="3027884at2759"/>
<dbReference type="AlphaFoldDB" id="A0A6A4GGI0"/>
<dbReference type="Proteomes" id="UP000799118">
    <property type="component" value="Unassembled WGS sequence"/>
</dbReference>
<gene>
    <name evidence="1" type="ORF">BT96DRAFT_841834</name>
</gene>
<name>A0A6A4GGI0_9AGAR</name>
<evidence type="ECO:0000313" key="2">
    <source>
        <dbReference type="Proteomes" id="UP000799118"/>
    </source>
</evidence>
<evidence type="ECO:0000313" key="1">
    <source>
        <dbReference type="EMBL" id="KAE9384702.1"/>
    </source>
</evidence>
<dbReference type="EMBL" id="ML770094">
    <property type="protein sequence ID" value="KAE9384702.1"/>
    <property type="molecule type" value="Genomic_DNA"/>
</dbReference>
<organism evidence="1 2">
    <name type="scientific">Gymnopus androsaceus JB14</name>
    <dbReference type="NCBI Taxonomy" id="1447944"/>
    <lineage>
        <taxon>Eukaryota</taxon>
        <taxon>Fungi</taxon>
        <taxon>Dikarya</taxon>
        <taxon>Basidiomycota</taxon>
        <taxon>Agaricomycotina</taxon>
        <taxon>Agaricomycetes</taxon>
        <taxon>Agaricomycetidae</taxon>
        <taxon>Agaricales</taxon>
        <taxon>Marasmiineae</taxon>
        <taxon>Omphalotaceae</taxon>
        <taxon>Gymnopus</taxon>
    </lineage>
</organism>
<sequence length="314" mass="36056">FLALTRMSHLGRFDSYSPVSEEIVNDFVLGTGPGPKEEDDMCFRLYFGEGWRQTAWNLAIINNMIKRIIIDAEEAKLGPPLPSDVIKAILWDFILQGRNSWSMKKPRIHESGDHLETMAEAGLRKVQYKQSRSSAVHSTTRKKSKLEHCTAGVKELLEDRSQTALARKKWEMILQLLQVLAIEGQSSEDTDSENNLHPTQPAALLIKVPHFWHRIIGELMEDLDRAVEQLRISQRRQSGIRAVPRPSCIRIRSGQVSYWTVQYRLPCPLYHCTFLRNLTKSMLNKVKPKDVVVHHFAELVDQVDSDLMMDEDVD</sequence>
<protein>
    <submittedName>
        <fullName evidence="1">Uncharacterized protein</fullName>
    </submittedName>
</protein>
<keyword evidence="2" id="KW-1185">Reference proteome</keyword>
<feature type="non-terminal residue" evidence="1">
    <location>
        <position position="1"/>
    </location>
</feature>
<reference evidence="1" key="1">
    <citation type="journal article" date="2019" name="Environ. Microbiol.">
        <title>Fungal ecological strategies reflected in gene transcription - a case study of two litter decomposers.</title>
        <authorList>
            <person name="Barbi F."/>
            <person name="Kohler A."/>
            <person name="Barry K."/>
            <person name="Baskaran P."/>
            <person name="Daum C."/>
            <person name="Fauchery L."/>
            <person name="Ihrmark K."/>
            <person name="Kuo A."/>
            <person name="LaButti K."/>
            <person name="Lipzen A."/>
            <person name="Morin E."/>
            <person name="Grigoriev I.V."/>
            <person name="Henrissat B."/>
            <person name="Lindahl B."/>
            <person name="Martin F."/>
        </authorList>
    </citation>
    <scope>NUCLEOTIDE SEQUENCE</scope>
    <source>
        <strain evidence="1">JB14</strain>
    </source>
</reference>
<accession>A0A6A4GGI0</accession>
<proteinExistence type="predicted"/>